<dbReference type="Pfam" id="PF00239">
    <property type="entry name" value="Resolvase"/>
    <property type="match status" value="1"/>
</dbReference>
<protein>
    <submittedName>
        <fullName evidence="9">Resolvase</fullName>
    </submittedName>
</protein>
<dbReference type="KEGG" id="gqu:AWC35_14925"/>
<dbReference type="GO" id="GO:0003677">
    <property type="term" value="F:DNA binding"/>
    <property type="evidence" value="ECO:0007669"/>
    <property type="project" value="UniProtKB-KW"/>
</dbReference>
<dbReference type="RefSeq" id="WP_095847119.1">
    <property type="nucleotide sequence ID" value="NZ_CP014136.1"/>
</dbReference>
<name>A0A250B3J8_9GAMM</name>
<dbReference type="FunFam" id="3.40.50.1390:FF:000010">
    <property type="entry name" value="Recombinase resolvase family"/>
    <property type="match status" value="1"/>
</dbReference>
<dbReference type="GO" id="GO:0000150">
    <property type="term" value="F:DNA strand exchange activity"/>
    <property type="evidence" value="ECO:0007669"/>
    <property type="project" value="InterPro"/>
</dbReference>
<dbReference type="OrthoDB" id="9797501at2"/>
<evidence type="ECO:0000259" key="8">
    <source>
        <dbReference type="PROSITE" id="PS51736"/>
    </source>
</evidence>
<dbReference type="PANTHER" id="PTHR30461">
    <property type="entry name" value="DNA-INVERTASE FROM LAMBDOID PROPHAGE"/>
    <property type="match status" value="1"/>
</dbReference>
<dbReference type="SUPFAM" id="SSF53041">
    <property type="entry name" value="Resolvase-like"/>
    <property type="match status" value="1"/>
</dbReference>
<keyword evidence="3" id="KW-0238">DNA-binding</keyword>
<dbReference type="InterPro" id="IPR006118">
    <property type="entry name" value="Recombinase_CS"/>
</dbReference>
<keyword evidence="2" id="KW-0229">DNA integration</keyword>
<feature type="region of interest" description="Disordered" evidence="7">
    <location>
        <begin position="143"/>
        <end position="166"/>
    </location>
</feature>
<comment type="similarity">
    <text evidence="1">Belongs to the site-specific recombinase resolvase family.</text>
</comment>
<dbReference type="Proteomes" id="UP000217182">
    <property type="component" value="Chromosome"/>
</dbReference>
<dbReference type="InterPro" id="IPR006120">
    <property type="entry name" value="Resolvase_HTH_dom"/>
</dbReference>
<feature type="domain" description="Resolvase/invertase-type recombinase catalytic" evidence="8">
    <location>
        <begin position="4"/>
        <end position="157"/>
    </location>
</feature>
<evidence type="ECO:0000256" key="2">
    <source>
        <dbReference type="ARBA" id="ARBA00022908"/>
    </source>
</evidence>
<dbReference type="PANTHER" id="PTHR30461:SF25">
    <property type="entry name" value="RESOLVASE-RELATED"/>
    <property type="match status" value="1"/>
</dbReference>
<dbReference type="Gene3D" id="1.10.1270.10">
    <property type="entry name" value="TrpR-like"/>
    <property type="match status" value="1"/>
</dbReference>
<evidence type="ECO:0000256" key="4">
    <source>
        <dbReference type="ARBA" id="ARBA00023172"/>
    </source>
</evidence>
<evidence type="ECO:0000256" key="1">
    <source>
        <dbReference type="ARBA" id="ARBA00009913"/>
    </source>
</evidence>
<evidence type="ECO:0000313" key="10">
    <source>
        <dbReference type="Proteomes" id="UP000217182"/>
    </source>
</evidence>
<evidence type="ECO:0000256" key="3">
    <source>
        <dbReference type="ARBA" id="ARBA00023125"/>
    </source>
</evidence>
<dbReference type="SMART" id="SM00857">
    <property type="entry name" value="Resolvase"/>
    <property type="match status" value="1"/>
</dbReference>
<accession>A0A250B3J8</accession>
<keyword evidence="4" id="KW-0233">DNA recombination</keyword>
<dbReference type="PROSITE" id="PS00397">
    <property type="entry name" value="RECOMBINASES_1"/>
    <property type="match status" value="1"/>
</dbReference>
<keyword evidence="10" id="KW-1185">Reference proteome</keyword>
<gene>
    <name evidence="9" type="ORF">AWC35_14925</name>
</gene>
<feature type="active site" description="O-(5'-phospho-DNA)-serine intermediate" evidence="5 6">
    <location>
        <position position="12"/>
    </location>
</feature>
<reference evidence="9 10" key="1">
    <citation type="submission" date="2016-01" db="EMBL/GenBank/DDBJ databases">
        <authorList>
            <person name="Oliw E.H."/>
        </authorList>
    </citation>
    <scope>NUCLEOTIDE SEQUENCE [LARGE SCALE GENOMIC DNA]</scope>
    <source>
        <strain evidence="9 10">FRB97</strain>
    </source>
</reference>
<dbReference type="GO" id="GO:0015074">
    <property type="term" value="P:DNA integration"/>
    <property type="evidence" value="ECO:0007669"/>
    <property type="project" value="UniProtKB-KW"/>
</dbReference>
<sequence length="210" mass="23497">MTSRVYAYLRASTKEQDASRAREQLDEFANSKGMTIATYFTENESGASLQRPELFRLLDIAQKDDVLLVEQVDRLSRLKADDWQVLRQTISSKGIRVVALDLPTSHQLIQSGDEFTNRMLEALNGMMLDMLAAIARKDYTDRKRRQSQGISKAKAAGKFKGRPEDAQRNEKIARLLKAGMSYTDIMGTVNCSRATVAKVSKSLKETGITG</sequence>
<evidence type="ECO:0000256" key="6">
    <source>
        <dbReference type="PROSITE-ProRule" id="PRU10137"/>
    </source>
</evidence>
<dbReference type="InterPro" id="IPR006119">
    <property type="entry name" value="Resolv_N"/>
</dbReference>
<evidence type="ECO:0000256" key="5">
    <source>
        <dbReference type="PIRSR" id="PIRSR606118-50"/>
    </source>
</evidence>
<dbReference type="PROSITE" id="PS51736">
    <property type="entry name" value="RECOMBINASES_3"/>
    <property type="match status" value="1"/>
</dbReference>
<dbReference type="InterPro" id="IPR050639">
    <property type="entry name" value="SSR_resolvase"/>
</dbReference>
<dbReference type="EMBL" id="CP014136">
    <property type="protein sequence ID" value="ATA20532.1"/>
    <property type="molecule type" value="Genomic_DNA"/>
</dbReference>
<proteinExistence type="inferred from homology"/>
<dbReference type="Pfam" id="PF02796">
    <property type="entry name" value="HTH_7"/>
    <property type="match status" value="1"/>
</dbReference>
<dbReference type="AlphaFoldDB" id="A0A250B3J8"/>
<evidence type="ECO:0000256" key="7">
    <source>
        <dbReference type="SAM" id="MobiDB-lite"/>
    </source>
</evidence>
<dbReference type="CDD" id="cd03767">
    <property type="entry name" value="SR_Res_par"/>
    <property type="match status" value="1"/>
</dbReference>
<dbReference type="InterPro" id="IPR036162">
    <property type="entry name" value="Resolvase-like_N_sf"/>
</dbReference>
<evidence type="ECO:0000313" key="9">
    <source>
        <dbReference type="EMBL" id="ATA20532.1"/>
    </source>
</evidence>
<dbReference type="Gene3D" id="3.40.50.1390">
    <property type="entry name" value="Resolvase, N-terminal catalytic domain"/>
    <property type="match status" value="1"/>
</dbReference>
<dbReference type="InterPro" id="IPR038116">
    <property type="entry name" value="TrpR-like_sf"/>
</dbReference>
<organism evidence="9 10">
    <name type="scientific">Gibbsiella quercinecans</name>
    <dbReference type="NCBI Taxonomy" id="929813"/>
    <lineage>
        <taxon>Bacteria</taxon>
        <taxon>Pseudomonadati</taxon>
        <taxon>Pseudomonadota</taxon>
        <taxon>Gammaproteobacteria</taxon>
        <taxon>Enterobacterales</taxon>
        <taxon>Yersiniaceae</taxon>
        <taxon>Gibbsiella</taxon>
    </lineage>
</organism>